<keyword evidence="3" id="KW-1185">Reference proteome</keyword>
<proteinExistence type="predicted"/>
<evidence type="ECO:0000313" key="2">
    <source>
        <dbReference type="EMBL" id="KAK3384920.1"/>
    </source>
</evidence>
<dbReference type="Proteomes" id="UP001285441">
    <property type="component" value="Unassembled WGS sequence"/>
</dbReference>
<dbReference type="InterPro" id="IPR011059">
    <property type="entry name" value="Metal-dep_hydrolase_composite"/>
</dbReference>
<dbReference type="PANTHER" id="PTHR22642:SF2">
    <property type="entry name" value="PROTEIN LONG AFTER FAR-RED 3"/>
    <property type="match status" value="1"/>
</dbReference>
<dbReference type="Gene3D" id="3.10.310.70">
    <property type="match status" value="1"/>
</dbReference>
<dbReference type="InterPro" id="IPR032466">
    <property type="entry name" value="Metal_Hydrolase"/>
</dbReference>
<dbReference type="Pfam" id="PF07969">
    <property type="entry name" value="Amidohydro_3"/>
    <property type="match status" value="1"/>
</dbReference>
<dbReference type="Gene3D" id="2.30.40.10">
    <property type="entry name" value="Urease, subunit C, domain 1"/>
    <property type="match status" value="1"/>
</dbReference>
<feature type="non-terminal residue" evidence="2">
    <location>
        <position position="235"/>
    </location>
</feature>
<dbReference type="SUPFAM" id="SSF51556">
    <property type="entry name" value="Metallo-dependent hydrolases"/>
    <property type="match status" value="1"/>
</dbReference>
<feature type="domain" description="Amidohydrolase 3" evidence="1">
    <location>
        <begin position="67"/>
        <end position="233"/>
    </location>
</feature>
<dbReference type="PANTHER" id="PTHR22642">
    <property type="entry name" value="IMIDAZOLONEPROPIONASE"/>
    <property type="match status" value="1"/>
</dbReference>
<dbReference type="EMBL" id="JAULSW010000004">
    <property type="protein sequence ID" value="KAK3384920.1"/>
    <property type="molecule type" value="Genomic_DNA"/>
</dbReference>
<reference evidence="2" key="1">
    <citation type="journal article" date="2023" name="Mol. Phylogenet. Evol.">
        <title>Genome-scale phylogeny and comparative genomics of the fungal order Sordariales.</title>
        <authorList>
            <person name="Hensen N."/>
            <person name="Bonometti L."/>
            <person name="Westerberg I."/>
            <person name="Brannstrom I.O."/>
            <person name="Guillou S."/>
            <person name="Cros-Aarteil S."/>
            <person name="Calhoun S."/>
            <person name="Haridas S."/>
            <person name="Kuo A."/>
            <person name="Mondo S."/>
            <person name="Pangilinan J."/>
            <person name="Riley R."/>
            <person name="LaButti K."/>
            <person name="Andreopoulos B."/>
            <person name="Lipzen A."/>
            <person name="Chen C."/>
            <person name="Yan M."/>
            <person name="Daum C."/>
            <person name="Ng V."/>
            <person name="Clum A."/>
            <person name="Steindorff A."/>
            <person name="Ohm R.A."/>
            <person name="Martin F."/>
            <person name="Silar P."/>
            <person name="Natvig D.O."/>
            <person name="Lalanne C."/>
            <person name="Gautier V."/>
            <person name="Ament-Velasquez S.L."/>
            <person name="Kruys A."/>
            <person name="Hutchinson M.I."/>
            <person name="Powell A.J."/>
            <person name="Barry K."/>
            <person name="Miller A.N."/>
            <person name="Grigoriev I.V."/>
            <person name="Debuchy R."/>
            <person name="Gladieux P."/>
            <person name="Hiltunen Thoren M."/>
            <person name="Johannesson H."/>
        </authorList>
    </citation>
    <scope>NUCLEOTIDE SEQUENCE</scope>
    <source>
        <strain evidence="2">CBS 232.78</strain>
    </source>
</reference>
<protein>
    <recommendedName>
        <fullName evidence="1">Amidohydrolase 3 domain-containing protein</fullName>
    </recommendedName>
</protein>
<name>A0AAE0NNW1_9PEZI</name>
<accession>A0AAE0NNW1</accession>
<evidence type="ECO:0000259" key="1">
    <source>
        <dbReference type="Pfam" id="PF07969"/>
    </source>
</evidence>
<gene>
    <name evidence="2" type="ORF">B0H63DRAFT_367983</name>
</gene>
<comment type="caution">
    <text evidence="2">The sequence shown here is derived from an EMBL/GenBank/DDBJ whole genome shotgun (WGS) entry which is preliminary data.</text>
</comment>
<sequence length="235" mass="25222">ISESYDEGTLRGSLVLYNGRIYTMDAASKVSSVVGIKDGRIVYVGNSRSDAIGVQKGLGSREEPRQINLRGRVAVPGLIDCHNHIVLFGNRPGYHTPLEYALSIAEVQAIYRGRARGVPKGKFITSIGGFSPNQFSELRFPTLAELDAAAPDHPVFISTSFSGPSTTNSRGKAFFESLGDNASVVVAANGSITAGLENGKALLSLRQRFLTFEDRKRSVRDAMAYAASVGVTTHL</sequence>
<evidence type="ECO:0000313" key="3">
    <source>
        <dbReference type="Proteomes" id="UP001285441"/>
    </source>
</evidence>
<dbReference type="SUPFAM" id="SSF51338">
    <property type="entry name" value="Composite domain of metallo-dependent hydrolases"/>
    <property type="match status" value="1"/>
</dbReference>
<dbReference type="GO" id="GO:0016810">
    <property type="term" value="F:hydrolase activity, acting on carbon-nitrogen (but not peptide) bonds"/>
    <property type="evidence" value="ECO:0007669"/>
    <property type="project" value="InterPro"/>
</dbReference>
<dbReference type="InterPro" id="IPR013108">
    <property type="entry name" value="Amidohydro_3"/>
</dbReference>
<reference evidence="2" key="2">
    <citation type="submission" date="2023-06" db="EMBL/GenBank/DDBJ databases">
        <authorList>
            <consortium name="Lawrence Berkeley National Laboratory"/>
            <person name="Haridas S."/>
            <person name="Hensen N."/>
            <person name="Bonometti L."/>
            <person name="Westerberg I."/>
            <person name="Brannstrom I.O."/>
            <person name="Guillou S."/>
            <person name="Cros-Aarteil S."/>
            <person name="Calhoun S."/>
            <person name="Kuo A."/>
            <person name="Mondo S."/>
            <person name="Pangilinan J."/>
            <person name="Riley R."/>
            <person name="LaButti K."/>
            <person name="Andreopoulos B."/>
            <person name="Lipzen A."/>
            <person name="Chen C."/>
            <person name="Yanf M."/>
            <person name="Daum C."/>
            <person name="Ng V."/>
            <person name="Clum A."/>
            <person name="Steindorff A."/>
            <person name="Ohm R."/>
            <person name="Martin F."/>
            <person name="Silar P."/>
            <person name="Natvig D."/>
            <person name="Lalanne C."/>
            <person name="Gautier V."/>
            <person name="Ament-velasquez S.L."/>
            <person name="Kruys A."/>
            <person name="Hutchinson M.I."/>
            <person name="Powell A.J."/>
            <person name="Barry K."/>
            <person name="Miller A.N."/>
            <person name="Grigoriev I.V."/>
            <person name="Debuchy R."/>
            <person name="Gladieux P."/>
            <person name="Thoren M.H."/>
            <person name="Johannesson H."/>
        </authorList>
    </citation>
    <scope>NUCLEOTIDE SEQUENCE</scope>
    <source>
        <strain evidence="2">CBS 232.78</strain>
    </source>
</reference>
<organism evidence="2 3">
    <name type="scientific">Podospora didyma</name>
    <dbReference type="NCBI Taxonomy" id="330526"/>
    <lineage>
        <taxon>Eukaryota</taxon>
        <taxon>Fungi</taxon>
        <taxon>Dikarya</taxon>
        <taxon>Ascomycota</taxon>
        <taxon>Pezizomycotina</taxon>
        <taxon>Sordariomycetes</taxon>
        <taxon>Sordariomycetidae</taxon>
        <taxon>Sordariales</taxon>
        <taxon>Podosporaceae</taxon>
        <taxon>Podospora</taxon>
    </lineage>
</organism>
<feature type="non-terminal residue" evidence="2">
    <location>
        <position position="1"/>
    </location>
</feature>
<dbReference type="AlphaFoldDB" id="A0AAE0NNW1"/>